<feature type="region of interest" description="Disordered" evidence="1">
    <location>
        <begin position="370"/>
        <end position="398"/>
    </location>
</feature>
<keyword evidence="4" id="KW-1185">Reference proteome</keyword>
<comment type="caution">
    <text evidence="3">The sequence shown here is derived from an EMBL/GenBank/DDBJ whole genome shotgun (WGS) entry which is preliminary data.</text>
</comment>
<dbReference type="RefSeq" id="WP_193667557.1">
    <property type="nucleotide sequence ID" value="NZ_JACDTV010000002.1"/>
</dbReference>
<protein>
    <submittedName>
        <fullName evidence="3">Pilus assembly protein CpaE</fullName>
    </submittedName>
</protein>
<reference evidence="3 4" key="1">
    <citation type="submission" date="2021-01" db="EMBL/GenBank/DDBJ databases">
        <title>Sequencing the genomes of 1000 actinobacteria strains.</title>
        <authorList>
            <person name="Klenk H.-P."/>
        </authorList>
    </citation>
    <scope>NUCLEOTIDE SEQUENCE [LARGE SCALE GENOMIC DNA]</scope>
    <source>
        <strain evidence="3 4">DSM 18239</strain>
    </source>
</reference>
<dbReference type="SUPFAM" id="SSF52540">
    <property type="entry name" value="P-loop containing nucleoside triphosphate hydrolases"/>
    <property type="match status" value="1"/>
</dbReference>
<evidence type="ECO:0000259" key="2">
    <source>
        <dbReference type="Pfam" id="PF01656"/>
    </source>
</evidence>
<accession>A0ABS2MF17</accession>
<evidence type="ECO:0000256" key="1">
    <source>
        <dbReference type="SAM" id="MobiDB-lite"/>
    </source>
</evidence>
<evidence type="ECO:0000313" key="4">
    <source>
        <dbReference type="Proteomes" id="UP000732378"/>
    </source>
</evidence>
<dbReference type="PANTHER" id="PTHR43384">
    <property type="entry name" value="SEPTUM SITE-DETERMINING PROTEIN MIND HOMOLOG, CHLOROPLASTIC-RELATED"/>
    <property type="match status" value="1"/>
</dbReference>
<dbReference type="Proteomes" id="UP000732378">
    <property type="component" value="Unassembled WGS sequence"/>
</dbReference>
<proteinExistence type="predicted"/>
<name>A0ABS2MF17_9ACTN</name>
<organism evidence="3 4">
    <name type="scientific">Nocardioides salarius</name>
    <dbReference type="NCBI Taxonomy" id="374513"/>
    <lineage>
        <taxon>Bacteria</taxon>
        <taxon>Bacillati</taxon>
        <taxon>Actinomycetota</taxon>
        <taxon>Actinomycetes</taxon>
        <taxon>Propionibacteriales</taxon>
        <taxon>Nocardioidaceae</taxon>
        <taxon>Nocardioides</taxon>
    </lineage>
</organism>
<evidence type="ECO:0000313" key="3">
    <source>
        <dbReference type="EMBL" id="MBM7509778.1"/>
    </source>
</evidence>
<feature type="compositionally biased region" description="Basic residues" evidence="1">
    <location>
        <begin position="386"/>
        <end position="398"/>
    </location>
</feature>
<dbReference type="Gene3D" id="3.40.50.300">
    <property type="entry name" value="P-loop containing nucleotide triphosphate hydrolases"/>
    <property type="match status" value="1"/>
</dbReference>
<dbReference type="EMBL" id="JAFBBZ010000001">
    <property type="protein sequence ID" value="MBM7509778.1"/>
    <property type="molecule type" value="Genomic_DNA"/>
</dbReference>
<gene>
    <name evidence="3" type="ORF">JOE61_003592</name>
</gene>
<sequence>MTALVEQDTALVDLWHEALGAAATALGTLEELDRHLAAHPHEQVVVLGTSVALSEATGFAEQQRLLRPWLAVVLVHDGIDTAVLTRALGAGVRAVVDAADVDGLVGAVARARELARRCAGVVQAPLAPGAYEAGLVVTLFSVKGGVGKSLVATNLAAALADEGRTVCLVDLDVTCGDVAILLGLTPAHTLADLARLDGEIDPSGVGSLLTKHSERLSVLAAPIHLGERVPVEPIGDVLGTLAEMFDVVVVDTGGTFDDAALQALDHCDLLLLVGTPDVPSLKSLKLATGTLDLLDLPRERWRLVLNRTDSRAGLAASEFESTLGLPVLVDVPAHRAVLSCVNRAETIVRSHPGHAVAKALRSLAAATGAEADARRGSAAPTTSHRVAPRRLRRTKKVG</sequence>
<dbReference type="InterPro" id="IPR002586">
    <property type="entry name" value="CobQ/CobB/MinD/ParA_Nub-bd_dom"/>
</dbReference>
<dbReference type="InterPro" id="IPR050625">
    <property type="entry name" value="ParA/MinD_ATPase"/>
</dbReference>
<dbReference type="InterPro" id="IPR027417">
    <property type="entry name" value="P-loop_NTPase"/>
</dbReference>
<dbReference type="Pfam" id="PF01656">
    <property type="entry name" value="CbiA"/>
    <property type="match status" value="1"/>
</dbReference>
<feature type="domain" description="CobQ/CobB/MinD/ParA nucleotide binding" evidence="2">
    <location>
        <begin position="138"/>
        <end position="346"/>
    </location>
</feature>
<dbReference type="PANTHER" id="PTHR43384:SF13">
    <property type="entry name" value="SLR0110 PROTEIN"/>
    <property type="match status" value="1"/>
</dbReference>